<evidence type="ECO:0000313" key="2">
    <source>
        <dbReference type="EMBL" id="GAA3193578.1"/>
    </source>
</evidence>
<proteinExistence type="predicted"/>
<sequence length="126" mass="13290">MRPFARAAALAAIVIMVGGGCADAGETTPPGETTLDYGGGLDLPPRLTFTKVENDSRCPTGVTCVWAGDATAVLSTDDQSYELHVNGDPRSFTINGRTVELLRLDPHPTQGTQIDPATYKATLKIT</sequence>
<protein>
    <recommendedName>
        <fullName evidence="4">Lipoprotein</fullName>
    </recommendedName>
</protein>
<comment type="caution">
    <text evidence="2">The sequence shown here is derived from an EMBL/GenBank/DDBJ whole genome shotgun (WGS) entry which is preliminary data.</text>
</comment>
<gene>
    <name evidence="2" type="ORF">GCM10010468_02930</name>
</gene>
<keyword evidence="3" id="KW-1185">Reference proteome</keyword>
<dbReference type="PROSITE" id="PS51257">
    <property type="entry name" value="PROKAR_LIPOPROTEIN"/>
    <property type="match status" value="1"/>
</dbReference>
<dbReference type="EMBL" id="BAAAUV010000001">
    <property type="protein sequence ID" value="GAA3193578.1"/>
    <property type="molecule type" value="Genomic_DNA"/>
</dbReference>
<dbReference type="Proteomes" id="UP001501237">
    <property type="component" value="Unassembled WGS sequence"/>
</dbReference>
<dbReference type="RefSeq" id="WP_344821291.1">
    <property type="nucleotide sequence ID" value="NZ_BAAAUV010000001.1"/>
</dbReference>
<name>A0ABP6PYT7_9ACTN</name>
<evidence type="ECO:0000256" key="1">
    <source>
        <dbReference type="SAM" id="SignalP"/>
    </source>
</evidence>
<accession>A0ABP6PYT7</accession>
<feature type="signal peptide" evidence="1">
    <location>
        <begin position="1"/>
        <end position="24"/>
    </location>
</feature>
<reference evidence="3" key="1">
    <citation type="journal article" date="2019" name="Int. J. Syst. Evol. Microbiol.">
        <title>The Global Catalogue of Microorganisms (GCM) 10K type strain sequencing project: providing services to taxonomists for standard genome sequencing and annotation.</title>
        <authorList>
            <consortium name="The Broad Institute Genomics Platform"/>
            <consortium name="The Broad Institute Genome Sequencing Center for Infectious Disease"/>
            <person name="Wu L."/>
            <person name="Ma J."/>
        </authorList>
    </citation>
    <scope>NUCLEOTIDE SEQUENCE [LARGE SCALE GENOMIC DNA]</scope>
    <source>
        <strain evidence="3">JCM 9377</strain>
    </source>
</reference>
<feature type="chain" id="PRO_5046419850" description="Lipoprotein" evidence="1">
    <location>
        <begin position="25"/>
        <end position="126"/>
    </location>
</feature>
<organism evidence="2 3">
    <name type="scientific">Actinocorallia longicatena</name>
    <dbReference type="NCBI Taxonomy" id="111803"/>
    <lineage>
        <taxon>Bacteria</taxon>
        <taxon>Bacillati</taxon>
        <taxon>Actinomycetota</taxon>
        <taxon>Actinomycetes</taxon>
        <taxon>Streptosporangiales</taxon>
        <taxon>Thermomonosporaceae</taxon>
        <taxon>Actinocorallia</taxon>
    </lineage>
</organism>
<evidence type="ECO:0008006" key="4">
    <source>
        <dbReference type="Google" id="ProtNLM"/>
    </source>
</evidence>
<evidence type="ECO:0000313" key="3">
    <source>
        <dbReference type="Proteomes" id="UP001501237"/>
    </source>
</evidence>
<keyword evidence="1" id="KW-0732">Signal</keyword>